<protein>
    <submittedName>
        <fullName evidence="1">Uncharacterized protein</fullName>
    </submittedName>
</protein>
<proteinExistence type="predicted"/>
<organism evidence="1 2">
    <name type="scientific">Piliocolobus tephrosceles</name>
    <name type="common">Ugandan red Colobus</name>
    <dbReference type="NCBI Taxonomy" id="591936"/>
    <lineage>
        <taxon>Eukaryota</taxon>
        <taxon>Metazoa</taxon>
        <taxon>Chordata</taxon>
        <taxon>Craniata</taxon>
        <taxon>Vertebrata</taxon>
        <taxon>Euteleostomi</taxon>
        <taxon>Mammalia</taxon>
        <taxon>Eutheria</taxon>
        <taxon>Euarchontoglires</taxon>
        <taxon>Primates</taxon>
        <taxon>Haplorrhini</taxon>
        <taxon>Catarrhini</taxon>
        <taxon>Cercopithecidae</taxon>
        <taxon>Colobinae</taxon>
        <taxon>Piliocolobus</taxon>
    </lineage>
</organism>
<dbReference type="Proteomes" id="UP000694416">
    <property type="component" value="Unplaced"/>
</dbReference>
<keyword evidence="2" id="KW-1185">Reference proteome</keyword>
<dbReference type="AlphaFoldDB" id="A0A8C9HX72"/>
<accession>A0A8C9HX72</accession>
<name>A0A8C9HX72_9PRIM</name>
<reference evidence="1" key="2">
    <citation type="submission" date="2025-09" db="UniProtKB">
        <authorList>
            <consortium name="Ensembl"/>
        </authorList>
    </citation>
    <scope>IDENTIFICATION</scope>
</reference>
<evidence type="ECO:0000313" key="2">
    <source>
        <dbReference type="Proteomes" id="UP000694416"/>
    </source>
</evidence>
<reference evidence="1" key="1">
    <citation type="submission" date="2025-08" db="UniProtKB">
        <authorList>
            <consortium name="Ensembl"/>
        </authorList>
    </citation>
    <scope>IDENTIFICATION</scope>
</reference>
<dbReference type="Ensembl" id="ENSPTET00000034785.1">
    <property type="protein sequence ID" value="ENSPTEP00000024464.1"/>
    <property type="gene ID" value="ENSPTEG00000024937.1"/>
</dbReference>
<evidence type="ECO:0000313" key="1">
    <source>
        <dbReference type="Ensembl" id="ENSPTEP00000024464.1"/>
    </source>
</evidence>
<sequence>AWATERDSRRVSRSVFFGTSTYYVLNAMPPGDDHGNSQSSHVQIFLQKKVLECMPKCSSLARGHRWNTDERS</sequence>